<organism evidence="2 3">
    <name type="scientific">Actinokineospora bangkokensis</name>
    <dbReference type="NCBI Taxonomy" id="1193682"/>
    <lineage>
        <taxon>Bacteria</taxon>
        <taxon>Bacillati</taxon>
        <taxon>Actinomycetota</taxon>
        <taxon>Actinomycetes</taxon>
        <taxon>Pseudonocardiales</taxon>
        <taxon>Pseudonocardiaceae</taxon>
        <taxon>Actinokineospora</taxon>
    </lineage>
</organism>
<dbReference type="EMBL" id="MKQR01000031">
    <property type="protein sequence ID" value="OLR89634.1"/>
    <property type="molecule type" value="Genomic_DNA"/>
</dbReference>
<protein>
    <submittedName>
        <fullName evidence="2">Uncharacterized protein</fullName>
    </submittedName>
</protein>
<feature type="compositionally biased region" description="Low complexity" evidence="1">
    <location>
        <begin position="143"/>
        <end position="158"/>
    </location>
</feature>
<evidence type="ECO:0000313" key="3">
    <source>
        <dbReference type="Proteomes" id="UP000186040"/>
    </source>
</evidence>
<proteinExistence type="predicted"/>
<dbReference type="Proteomes" id="UP000186040">
    <property type="component" value="Unassembled WGS sequence"/>
</dbReference>
<feature type="compositionally biased region" description="Basic and acidic residues" evidence="1">
    <location>
        <begin position="164"/>
        <end position="179"/>
    </location>
</feature>
<sequence>MTTQHLQTEDLIAEPRRSGVDEPGTPRGYEDRARTAHADAAQRDAEKHAQDGHDDNRHDDNRDGTVHNDDARNDNARNESGHDRDERGGYDGPRHAETADARTHGDNAAAGQRGPVPTEATERAHDGEPLGLRGEGARHQQHQDGAWAANGAQAAAQQPYTEAKPTEEIPAQREVRESGAPRATEAEEPAAELFAAGEVDRFRGQWSEVQAAFVDDPKAAVRDADHLVAEVMQTLAKTFAEHKQGLEEQWRGGSDAQTEDLRQALRRYRSFFNQLLQK</sequence>
<dbReference type="OrthoDB" id="123178at2"/>
<evidence type="ECO:0000313" key="2">
    <source>
        <dbReference type="EMBL" id="OLR89634.1"/>
    </source>
</evidence>
<dbReference type="STRING" id="1193682.BJP25_04850"/>
<reference evidence="2 3" key="1">
    <citation type="submission" date="2016-10" db="EMBL/GenBank/DDBJ databases">
        <title>The Draft Genome Sequence of Actinokineospora bangkokensis 44EHWT reveals the biosynthetic pathway of antifungal compounds Thailandins with unusual extender unit butylmalonyl-CoA.</title>
        <authorList>
            <person name="Greule A."/>
            <person name="Intra B."/>
            <person name="Flemming S."/>
            <person name="Rommel M.G."/>
            <person name="Panbangred W."/>
            <person name="Bechthold A."/>
        </authorList>
    </citation>
    <scope>NUCLEOTIDE SEQUENCE [LARGE SCALE GENOMIC DNA]</scope>
    <source>
        <strain evidence="2 3">44EHW</strain>
    </source>
</reference>
<name>A0A1Q9LC92_9PSEU</name>
<feature type="region of interest" description="Disordered" evidence="1">
    <location>
        <begin position="1"/>
        <end position="190"/>
    </location>
</feature>
<accession>A0A1Q9LC92</accession>
<feature type="compositionally biased region" description="Basic and acidic residues" evidence="1">
    <location>
        <begin position="28"/>
        <end position="105"/>
    </location>
</feature>
<evidence type="ECO:0000256" key="1">
    <source>
        <dbReference type="SAM" id="MobiDB-lite"/>
    </source>
</evidence>
<dbReference type="AlphaFoldDB" id="A0A1Q9LC92"/>
<gene>
    <name evidence="2" type="ORF">BJP25_04850</name>
</gene>
<dbReference type="RefSeq" id="WP_075978603.1">
    <property type="nucleotide sequence ID" value="NZ_MKQR01000031.1"/>
</dbReference>
<keyword evidence="3" id="KW-1185">Reference proteome</keyword>
<comment type="caution">
    <text evidence="2">The sequence shown here is derived from an EMBL/GenBank/DDBJ whole genome shotgun (WGS) entry which is preliminary data.</text>
</comment>